<dbReference type="Proteomes" id="UP000229421">
    <property type="component" value="Unassembled WGS sequence"/>
</dbReference>
<dbReference type="GO" id="GO:0008270">
    <property type="term" value="F:zinc ion binding"/>
    <property type="evidence" value="ECO:0007669"/>
    <property type="project" value="InterPro"/>
</dbReference>
<dbReference type="GO" id="GO:0003906">
    <property type="term" value="F:DNA-(apurinic or apyrimidinic site) endonuclease activity"/>
    <property type="evidence" value="ECO:0007669"/>
    <property type="project" value="InterPro"/>
</dbReference>
<evidence type="ECO:0000259" key="1">
    <source>
        <dbReference type="PROSITE" id="PS51068"/>
    </source>
</evidence>
<proteinExistence type="predicted"/>
<protein>
    <submittedName>
        <fullName evidence="2">Formamidopyrimidine-DNA glycosylase</fullName>
    </submittedName>
</protein>
<sequence length="80" mass="9086">MPELPEVETIARDLKPLIVGQKIDQIFVLKEKSFIGDARYLIGQKICGISRCGKMIVLELTNKIFLAIHLKMTGQLIYKL</sequence>
<feature type="domain" description="Formamidopyrimidine-DNA glycosylase catalytic" evidence="1">
    <location>
        <begin position="2"/>
        <end position="80"/>
    </location>
</feature>
<comment type="caution">
    <text evidence="2">The sequence shown here is derived from an EMBL/GenBank/DDBJ whole genome shotgun (WGS) entry which is preliminary data.</text>
</comment>
<feature type="non-terminal residue" evidence="2">
    <location>
        <position position="80"/>
    </location>
</feature>
<dbReference type="Gene3D" id="3.20.190.10">
    <property type="entry name" value="MutM-like, N-terminal"/>
    <property type="match status" value="1"/>
</dbReference>
<dbReference type="AlphaFoldDB" id="A0A2M8C5K8"/>
<dbReference type="GO" id="GO:0006284">
    <property type="term" value="P:base-excision repair"/>
    <property type="evidence" value="ECO:0007669"/>
    <property type="project" value="InterPro"/>
</dbReference>
<reference evidence="3" key="1">
    <citation type="submission" date="2017-09" db="EMBL/GenBank/DDBJ databases">
        <title>Depth-based differentiation of microbial function through sediment-hosted aquifers and enrichment of novel symbionts in the deep terrestrial subsurface.</title>
        <authorList>
            <person name="Probst A.J."/>
            <person name="Ladd B."/>
            <person name="Jarett J.K."/>
            <person name="Geller-Mcgrath D.E."/>
            <person name="Sieber C.M.K."/>
            <person name="Emerson J.B."/>
            <person name="Anantharaman K."/>
            <person name="Thomas B.C."/>
            <person name="Malmstrom R."/>
            <person name="Stieglmeier M."/>
            <person name="Klingl A."/>
            <person name="Woyke T."/>
            <person name="Ryan C.M."/>
            <person name="Banfield J.F."/>
        </authorList>
    </citation>
    <scope>NUCLEOTIDE SEQUENCE [LARGE SCALE GENOMIC DNA]</scope>
</reference>
<dbReference type="Pfam" id="PF01149">
    <property type="entry name" value="Fapy_DNA_glyco"/>
    <property type="match status" value="1"/>
</dbReference>
<dbReference type="InterPro" id="IPR035937">
    <property type="entry name" value="FPG_N"/>
</dbReference>
<dbReference type="SUPFAM" id="SSF81624">
    <property type="entry name" value="N-terminal domain of MutM-like DNA repair proteins"/>
    <property type="match status" value="1"/>
</dbReference>
<dbReference type="GO" id="GO:0019104">
    <property type="term" value="F:DNA N-glycosylase activity"/>
    <property type="evidence" value="ECO:0007669"/>
    <property type="project" value="InterPro"/>
</dbReference>
<evidence type="ECO:0000313" key="3">
    <source>
        <dbReference type="Proteomes" id="UP000229421"/>
    </source>
</evidence>
<dbReference type="EMBL" id="PFTZ01000053">
    <property type="protein sequence ID" value="PJB51471.1"/>
    <property type="molecule type" value="Genomic_DNA"/>
</dbReference>
<evidence type="ECO:0000313" key="2">
    <source>
        <dbReference type="EMBL" id="PJB51471.1"/>
    </source>
</evidence>
<name>A0A2M8C5K8_9BACT</name>
<dbReference type="PROSITE" id="PS51068">
    <property type="entry name" value="FPG_CAT"/>
    <property type="match status" value="1"/>
</dbReference>
<organism evidence="2 3">
    <name type="scientific">Candidatus Berkelbacteria bacterium CG_4_9_14_3_um_filter_39_23</name>
    <dbReference type="NCBI Taxonomy" id="1974508"/>
    <lineage>
        <taxon>Bacteria</taxon>
        <taxon>Candidatus Berkelbacteria</taxon>
    </lineage>
</organism>
<accession>A0A2M8C5K8</accession>
<gene>
    <name evidence="2" type="ORF">CO101_02005</name>
</gene>
<dbReference type="InterPro" id="IPR012319">
    <property type="entry name" value="FPG_cat"/>
</dbReference>
<dbReference type="SMART" id="SM00898">
    <property type="entry name" value="Fapy_DNA_glyco"/>
    <property type="match status" value="1"/>
</dbReference>